<keyword evidence="2 5" id="KW-0645">Protease</keyword>
<keyword evidence="3 5" id="KW-0378">Hydrolase</keyword>
<dbReference type="InterPro" id="IPR015500">
    <property type="entry name" value="Peptidase_S8_subtilisin-rel"/>
</dbReference>
<dbReference type="InterPro" id="IPR036852">
    <property type="entry name" value="Peptidase_S8/S53_dom_sf"/>
</dbReference>
<dbReference type="FunFam" id="3.40.50.200:FF:000007">
    <property type="entry name" value="Subtilisin-like serine protease"/>
    <property type="match status" value="1"/>
</dbReference>
<dbReference type="Gene3D" id="3.40.50.200">
    <property type="entry name" value="Peptidase S8/S53 domain"/>
    <property type="match status" value="1"/>
</dbReference>
<sequence>MHFFTIFSTLLLTASALPAPHNGEVHDTPTYTIPTGDTPTVPSGHPTKFTPYIFRFPRPKDGSTAVDTESILTSLQPHGFNKSHLHHKYSTLMNGFSADMSDHCVKILKAMLPASGVIIEPIREYKIQAPLPVYTPQLADGPTFARDHPVKQARQAPAPGITDLQTQTNAPWGLQRISQKGKIAAKFRTDISVGQAIFNYTFDENAGDGVDIYVLDTGVNIDHQSFGGRADRLWTASGFTGPGSQSPEDIARGLGEGEEDRNGHGTHCAGTTGSRGFGVAKKANIHAIKVLGGTAGSGNSSDIVAGIEFMTIRHIQRKKQSDFKGSVASMSFGVDIGEFDGTYSALEEAVMRASAAGIHIVIAAGNSNDDACHSSPAFLSNKIHNDTDYLYQAGVITVGASTINDERAEFSNYGRCITTYAPGKSILSTSITSRENPGDDATKVMDGTSMAAPHISGLVAYLLGQDQSLRTDVVAMKKKIMNMSWKGVLDPKGIPNGAGDTQILAFNGV</sequence>
<comment type="caution">
    <text evidence="9">The sequence shown here is derived from an EMBL/GenBank/DDBJ whole genome shotgun (WGS) entry which is preliminary data.</text>
</comment>
<evidence type="ECO:0000256" key="5">
    <source>
        <dbReference type="PROSITE-ProRule" id="PRU01240"/>
    </source>
</evidence>
<feature type="domain" description="Peptidase S8/S53" evidence="8">
    <location>
        <begin position="207"/>
        <end position="484"/>
    </location>
</feature>
<evidence type="ECO:0000259" key="8">
    <source>
        <dbReference type="Pfam" id="PF00082"/>
    </source>
</evidence>
<evidence type="ECO:0000256" key="3">
    <source>
        <dbReference type="ARBA" id="ARBA00022801"/>
    </source>
</evidence>
<feature type="signal peptide" evidence="7">
    <location>
        <begin position="1"/>
        <end position="16"/>
    </location>
</feature>
<evidence type="ECO:0000256" key="7">
    <source>
        <dbReference type="SAM" id="SignalP"/>
    </source>
</evidence>
<gene>
    <name evidence="9" type="ORF">TWF481_006979</name>
</gene>
<dbReference type="SUPFAM" id="SSF52743">
    <property type="entry name" value="Subtilisin-like"/>
    <property type="match status" value="1"/>
</dbReference>
<dbReference type="InterPro" id="IPR023828">
    <property type="entry name" value="Peptidase_S8_Ser-AS"/>
</dbReference>
<feature type="active site" description="Charge relay system" evidence="5">
    <location>
        <position position="449"/>
    </location>
</feature>
<dbReference type="CDD" id="cd04077">
    <property type="entry name" value="Peptidases_S8_PCSK9_ProteinaseK_like"/>
    <property type="match status" value="1"/>
</dbReference>
<dbReference type="PROSITE" id="PS00136">
    <property type="entry name" value="SUBTILASE_ASP"/>
    <property type="match status" value="1"/>
</dbReference>
<dbReference type="GO" id="GO:0006508">
    <property type="term" value="P:proteolysis"/>
    <property type="evidence" value="ECO:0007669"/>
    <property type="project" value="UniProtKB-KW"/>
</dbReference>
<dbReference type="PRINTS" id="PR00723">
    <property type="entry name" value="SUBTILISIN"/>
</dbReference>
<dbReference type="PANTHER" id="PTHR43806">
    <property type="entry name" value="PEPTIDASE S8"/>
    <property type="match status" value="1"/>
</dbReference>
<dbReference type="InterPro" id="IPR000209">
    <property type="entry name" value="Peptidase_S8/S53_dom"/>
</dbReference>
<feature type="chain" id="PRO_5043328788" description="Peptidase S8/S53 domain-containing protein" evidence="7">
    <location>
        <begin position="17"/>
        <end position="509"/>
    </location>
</feature>
<feature type="active site" description="Charge relay system" evidence="5">
    <location>
        <position position="216"/>
    </location>
</feature>
<dbReference type="PROSITE" id="PS00138">
    <property type="entry name" value="SUBTILASE_SER"/>
    <property type="match status" value="1"/>
</dbReference>
<dbReference type="PANTHER" id="PTHR43806:SF11">
    <property type="entry name" value="CEREVISIN-RELATED"/>
    <property type="match status" value="1"/>
</dbReference>
<keyword evidence="4 5" id="KW-0720">Serine protease</keyword>
<evidence type="ECO:0000256" key="1">
    <source>
        <dbReference type="ARBA" id="ARBA00011073"/>
    </source>
</evidence>
<name>A0AAV9WB30_9PEZI</name>
<evidence type="ECO:0000256" key="6">
    <source>
        <dbReference type="RuleBase" id="RU003355"/>
    </source>
</evidence>
<reference evidence="9 10" key="1">
    <citation type="submission" date="2023-08" db="EMBL/GenBank/DDBJ databases">
        <authorList>
            <person name="Palmer J.M."/>
        </authorList>
    </citation>
    <scope>NUCLEOTIDE SEQUENCE [LARGE SCALE GENOMIC DNA]</scope>
    <source>
        <strain evidence="9 10">TWF481</strain>
    </source>
</reference>
<proteinExistence type="inferred from homology"/>
<dbReference type="AlphaFoldDB" id="A0AAV9WB30"/>
<dbReference type="InterPro" id="IPR034193">
    <property type="entry name" value="PCSK9_ProteinaseK-like"/>
</dbReference>
<dbReference type="PROSITE" id="PS51892">
    <property type="entry name" value="SUBTILASE"/>
    <property type="match status" value="1"/>
</dbReference>
<dbReference type="InterPro" id="IPR050131">
    <property type="entry name" value="Peptidase_S8_subtilisin-like"/>
</dbReference>
<evidence type="ECO:0000256" key="2">
    <source>
        <dbReference type="ARBA" id="ARBA00022670"/>
    </source>
</evidence>
<feature type="active site" description="Charge relay system" evidence="5">
    <location>
        <position position="264"/>
    </location>
</feature>
<dbReference type="InterPro" id="IPR023827">
    <property type="entry name" value="Peptidase_S8_Asp-AS"/>
</dbReference>
<dbReference type="GO" id="GO:0004252">
    <property type="term" value="F:serine-type endopeptidase activity"/>
    <property type="evidence" value="ECO:0007669"/>
    <property type="project" value="UniProtKB-UniRule"/>
</dbReference>
<dbReference type="EMBL" id="JAVHJL010000004">
    <property type="protein sequence ID" value="KAK6505055.1"/>
    <property type="molecule type" value="Genomic_DNA"/>
</dbReference>
<comment type="similarity">
    <text evidence="1 5 6">Belongs to the peptidase S8 family.</text>
</comment>
<evidence type="ECO:0000313" key="10">
    <source>
        <dbReference type="Proteomes" id="UP001370758"/>
    </source>
</evidence>
<keyword evidence="10" id="KW-1185">Reference proteome</keyword>
<dbReference type="Proteomes" id="UP001370758">
    <property type="component" value="Unassembled WGS sequence"/>
</dbReference>
<keyword evidence="7" id="KW-0732">Signal</keyword>
<protein>
    <recommendedName>
        <fullName evidence="8">Peptidase S8/S53 domain-containing protein</fullName>
    </recommendedName>
</protein>
<accession>A0AAV9WB30</accession>
<organism evidence="9 10">
    <name type="scientific">Arthrobotrys musiformis</name>
    <dbReference type="NCBI Taxonomy" id="47236"/>
    <lineage>
        <taxon>Eukaryota</taxon>
        <taxon>Fungi</taxon>
        <taxon>Dikarya</taxon>
        <taxon>Ascomycota</taxon>
        <taxon>Pezizomycotina</taxon>
        <taxon>Orbiliomycetes</taxon>
        <taxon>Orbiliales</taxon>
        <taxon>Orbiliaceae</taxon>
        <taxon>Arthrobotrys</taxon>
    </lineage>
</organism>
<dbReference type="Pfam" id="PF00082">
    <property type="entry name" value="Peptidase_S8"/>
    <property type="match status" value="1"/>
</dbReference>
<evidence type="ECO:0000313" key="9">
    <source>
        <dbReference type="EMBL" id="KAK6505055.1"/>
    </source>
</evidence>
<evidence type="ECO:0000256" key="4">
    <source>
        <dbReference type="ARBA" id="ARBA00022825"/>
    </source>
</evidence>